<dbReference type="EMBL" id="BPLR01002461">
    <property type="protein sequence ID" value="GIX73980.1"/>
    <property type="molecule type" value="Genomic_DNA"/>
</dbReference>
<keyword evidence="2" id="KW-0804">Transcription</keyword>
<organism evidence="3 4">
    <name type="scientific">Caerostris extrusa</name>
    <name type="common">Bark spider</name>
    <name type="synonym">Caerostris bankana</name>
    <dbReference type="NCBI Taxonomy" id="172846"/>
    <lineage>
        <taxon>Eukaryota</taxon>
        <taxon>Metazoa</taxon>
        <taxon>Ecdysozoa</taxon>
        <taxon>Arthropoda</taxon>
        <taxon>Chelicerata</taxon>
        <taxon>Arachnida</taxon>
        <taxon>Araneae</taxon>
        <taxon>Araneomorphae</taxon>
        <taxon>Entelegynae</taxon>
        <taxon>Araneoidea</taxon>
        <taxon>Araneidae</taxon>
        <taxon>Caerostris</taxon>
    </lineage>
</organism>
<evidence type="ECO:0000256" key="2">
    <source>
        <dbReference type="ARBA" id="ARBA00023163"/>
    </source>
</evidence>
<dbReference type="InterPro" id="IPR015300">
    <property type="entry name" value="DNA-bd_pseudobarrel_sf"/>
</dbReference>
<gene>
    <name evidence="3" type="ORF">CEXT_229821</name>
</gene>
<dbReference type="Proteomes" id="UP001054945">
    <property type="component" value="Unassembled WGS sequence"/>
</dbReference>
<comment type="caution">
    <text evidence="3">The sequence shown here is derived from an EMBL/GenBank/DDBJ whole genome shotgun (WGS) entry which is preliminary data.</text>
</comment>
<sequence>MTPEIEGGGLPDDMLPSFHEMTSLPAQWLFLRYTDNENLVTLQRKQHPSWLVVIRQRPPKRQIMKDWRPFILGDELKMTDPCCLEQAFVSYFSVCLGYFFSARFFNVKP</sequence>
<evidence type="ECO:0000256" key="1">
    <source>
        <dbReference type="ARBA" id="ARBA00023015"/>
    </source>
</evidence>
<keyword evidence="4" id="KW-1185">Reference proteome</keyword>
<reference evidence="3 4" key="1">
    <citation type="submission" date="2021-06" db="EMBL/GenBank/DDBJ databases">
        <title>Caerostris extrusa draft genome.</title>
        <authorList>
            <person name="Kono N."/>
            <person name="Arakawa K."/>
        </authorList>
    </citation>
    <scope>NUCLEOTIDE SEQUENCE [LARGE SCALE GENOMIC DNA]</scope>
</reference>
<dbReference type="AlphaFoldDB" id="A0AAV4MQ14"/>
<accession>A0AAV4MQ14</accession>
<proteinExistence type="predicted"/>
<evidence type="ECO:0000313" key="3">
    <source>
        <dbReference type="EMBL" id="GIX73980.1"/>
    </source>
</evidence>
<evidence type="ECO:0000313" key="4">
    <source>
        <dbReference type="Proteomes" id="UP001054945"/>
    </source>
</evidence>
<keyword evidence="1" id="KW-0805">Transcription regulation</keyword>
<protein>
    <submittedName>
        <fullName evidence="3">Uncharacterized protein</fullName>
    </submittedName>
</protein>
<dbReference type="SUPFAM" id="SSF101936">
    <property type="entry name" value="DNA-binding pseudobarrel domain"/>
    <property type="match status" value="1"/>
</dbReference>
<name>A0AAV4MQ14_CAEEX</name>